<reference evidence="2" key="1">
    <citation type="submission" date="2014-11" db="EMBL/GenBank/DDBJ databases">
        <authorList>
            <person name="Amaro Gonzalez C."/>
        </authorList>
    </citation>
    <scope>NUCLEOTIDE SEQUENCE</scope>
</reference>
<sequence length="44" mass="5132">MEPLKRGPTENSNVESYLKHFISLMFILSLLTILMVIMYGILFK</sequence>
<dbReference type="AlphaFoldDB" id="A0A0E9SYR8"/>
<protein>
    <submittedName>
        <fullName evidence="2">Uncharacterized protein</fullName>
    </submittedName>
</protein>
<organism evidence="2">
    <name type="scientific">Anguilla anguilla</name>
    <name type="common">European freshwater eel</name>
    <name type="synonym">Muraena anguilla</name>
    <dbReference type="NCBI Taxonomy" id="7936"/>
    <lineage>
        <taxon>Eukaryota</taxon>
        <taxon>Metazoa</taxon>
        <taxon>Chordata</taxon>
        <taxon>Craniata</taxon>
        <taxon>Vertebrata</taxon>
        <taxon>Euteleostomi</taxon>
        <taxon>Actinopterygii</taxon>
        <taxon>Neopterygii</taxon>
        <taxon>Teleostei</taxon>
        <taxon>Anguilliformes</taxon>
        <taxon>Anguillidae</taxon>
        <taxon>Anguilla</taxon>
    </lineage>
</organism>
<accession>A0A0E9SYR8</accession>
<evidence type="ECO:0000313" key="2">
    <source>
        <dbReference type="EMBL" id="JAH46456.1"/>
    </source>
</evidence>
<keyword evidence="1" id="KW-0812">Transmembrane</keyword>
<name>A0A0E9SYR8_ANGAN</name>
<proteinExistence type="predicted"/>
<keyword evidence="1" id="KW-0472">Membrane</keyword>
<feature type="transmembrane region" description="Helical" evidence="1">
    <location>
        <begin position="20"/>
        <end position="42"/>
    </location>
</feature>
<evidence type="ECO:0000256" key="1">
    <source>
        <dbReference type="SAM" id="Phobius"/>
    </source>
</evidence>
<reference evidence="2" key="2">
    <citation type="journal article" date="2015" name="Fish Shellfish Immunol.">
        <title>Early steps in the European eel (Anguilla anguilla)-Vibrio vulnificus interaction in the gills: Role of the RtxA13 toxin.</title>
        <authorList>
            <person name="Callol A."/>
            <person name="Pajuelo D."/>
            <person name="Ebbesson L."/>
            <person name="Teles M."/>
            <person name="MacKenzie S."/>
            <person name="Amaro C."/>
        </authorList>
    </citation>
    <scope>NUCLEOTIDE SEQUENCE</scope>
</reference>
<dbReference type="EMBL" id="GBXM01062121">
    <property type="protein sequence ID" value="JAH46456.1"/>
    <property type="molecule type" value="Transcribed_RNA"/>
</dbReference>
<keyword evidence="1" id="KW-1133">Transmembrane helix</keyword>